<evidence type="ECO:0000259" key="10">
    <source>
        <dbReference type="Pfam" id="PF16363"/>
    </source>
</evidence>
<evidence type="ECO:0000256" key="8">
    <source>
        <dbReference type="ARBA" id="ARBA00023235"/>
    </source>
</evidence>
<evidence type="ECO:0000256" key="9">
    <source>
        <dbReference type="RuleBase" id="RU366046"/>
    </source>
</evidence>
<comment type="cofactor">
    <cofactor evidence="2 9">
        <name>NAD(+)</name>
        <dbReference type="ChEBI" id="CHEBI:57540"/>
    </cofactor>
</comment>
<protein>
    <recommendedName>
        <fullName evidence="6 9">UDP-glucose 4-epimerase</fullName>
        <ecNumber evidence="5 9">5.1.3.2</ecNumber>
    </recommendedName>
</protein>
<dbReference type="EC" id="5.1.3.2" evidence="5 9"/>
<gene>
    <name evidence="11" type="primary">galE</name>
    <name evidence="11" type="ORF">P3W55_23735</name>
</gene>
<dbReference type="CDD" id="cd05247">
    <property type="entry name" value="UDP_G4E_1_SDR_e"/>
    <property type="match status" value="1"/>
</dbReference>
<dbReference type="PANTHER" id="PTHR43725:SF47">
    <property type="entry name" value="UDP-GLUCOSE 4-EPIMERASE"/>
    <property type="match status" value="1"/>
</dbReference>
<dbReference type="RefSeq" id="WP_276215668.1">
    <property type="nucleotide sequence ID" value="NZ_JARJLR010000401.1"/>
</dbReference>
<evidence type="ECO:0000256" key="5">
    <source>
        <dbReference type="ARBA" id="ARBA00013189"/>
    </source>
</evidence>
<keyword evidence="9" id="KW-0119">Carbohydrate metabolism</keyword>
<dbReference type="EMBL" id="JARJLR010000401">
    <property type="protein sequence ID" value="MDF3844736.1"/>
    <property type="molecule type" value="Genomic_DNA"/>
</dbReference>
<dbReference type="NCBIfam" id="NF007956">
    <property type="entry name" value="PRK10675.1"/>
    <property type="match status" value="1"/>
</dbReference>
<reference evidence="11" key="1">
    <citation type="submission" date="2023-03" db="EMBL/GenBank/DDBJ databases">
        <title>Draft assemblies of triclosan tolerant bacteria isolated from returned activated sludge.</title>
        <authorList>
            <person name="Van Hamelsveld S."/>
        </authorList>
    </citation>
    <scope>NUCLEOTIDE SEQUENCE</scope>
    <source>
        <strain evidence="11">GW210015_S63</strain>
    </source>
</reference>
<dbReference type="GO" id="GO:0005829">
    <property type="term" value="C:cytosol"/>
    <property type="evidence" value="ECO:0007669"/>
    <property type="project" value="TreeGrafter"/>
</dbReference>
<dbReference type="InterPro" id="IPR036291">
    <property type="entry name" value="NAD(P)-bd_dom_sf"/>
</dbReference>
<dbReference type="InterPro" id="IPR016040">
    <property type="entry name" value="NAD(P)-bd_dom"/>
</dbReference>
<dbReference type="Gene3D" id="3.40.50.720">
    <property type="entry name" value="NAD(P)-binding Rossmann-like Domain"/>
    <property type="match status" value="1"/>
</dbReference>
<dbReference type="PANTHER" id="PTHR43725">
    <property type="entry name" value="UDP-GLUCOSE 4-EPIMERASE"/>
    <property type="match status" value="1"/>
</dbReference>
<evidence type="ECO:0000256" key="6">
    <source>
        <dbReference type="ARBA" id="ARBA00018569"/>
    </source>
</evidence>
<evidence type="ECO:0000256" key="2">
    <source>
        <dbReference type="ARBA" id="ARBA00001911"/>
    </source>
</evidence>
<organism evidence="11 12">
    <name type="scientific">Pseudomonas citronellolis</name>
    <dbReference type="NCBI Taxonomy" id="53408"/>
    <lineage>
        <taxon>Bacteria</taxon>
        <taxon>Pseudomonadati</taxon>
        <taxon>Pseudomonadota</taxon>
        <taxon>Gammaproteobacteria</taxon>
        <taxon>Pseudomonadales</taxon>
        <taxon>Pseudomonadaceae</taxon>
        <taxon>Pseudomonas</taxon>
    </lineage>
</organism>
<evidence type="ECO:0000256" key="3">
    <source>
        <dbReference type="ARBA" id="ARBA00004947"/>
    </source>
</evidence>
<evidence type="ECO:0000313" key="11">
    <source>
        <dbReference type="EMBL" id="MDF3844736.1"/>
    </source>
</evidence>
<keyword evidence="8 9" id="KW-0413">Isomerase</keyword>
<dbReference type="NCBIfam" id="TIGR01179">
    <property type="entry name" value="galE"/>
    <property type="match status" value="1"/>
</dbReference>
<comment type="similarity">
    <text evidence="4 9">Belongs to the NAD(P)-dependent epimerase/dehydratase family.</text>
</comment>
<evidence type="ECO:0000256" key="4">
    <source>
        <dbReference type="ARBA" id="ARBA00007637"/>
    </source>
</evidence>
<dbReference type="InterPro" id="IPR005886">
    <property type="entry name" value="UDP_G4E"/>
</dbReference>
<feature type="domain" description="NAD(P)-binding" evidence="10">
    <location>
        <begin position="6"/>
        <end position="325"/>
    </location>
</feature>
<dbReference type="SUPFAM" id="SSF51735">
    <property type="entry name" value="NAD(P)-binding Rossmann-fold domains"/>
    <property type="match status" value="1"/>
</dbReference>
<accession>A0AAW6PEN9</accession>
<comment type="caution">
    <text evidence="11">The sequence shown here is derived from an EMBL/GenBank/DDBJ whole genome shotgun (WGS) entry which is preliminary data.</text>
</comment>
<comment type="subunit">
    <text evidence="9">Homodimer.</text>
</comment>
<dbReference type="Gene3D" id="3.90.25.10">
    <property type="entry name" value="UDP-galactose 4-epimerase, domain 1"/>
    <property type="match status" value="1"/>
</dbReference>
<dbReference type="GO" id="GO:0003978">
    <property type="term" value="F:UDP-glucose 4-epimerase activity"/>
    <property type="evidence" value="ECO:0007669"/>
    <property type="project" value="UniProtKB-UniRule"/>
</dbReference>
<dbReference type="AlphaFoldDB" id="A0AAW6PEN9"/>
<comment type="catalytic activity">
    <reaction evidence="1 9">
        <text>UDP-alpha-D-glucose = UDP-alpha-D-galactose</text>
        <dbReference type="Rhea" id="RHEA:22168"/>
        <dbReference type="ChEBI" id="CHEBI:58885"/>
        <dbReference type="ChEBI" id="CHEBI:66914"/>
        <dbReference type="EC" id="5.1.3.2"/>
    </reaction>
</comment>
<dbReference type="Proteomes" id="UP001220662">
    <property type="component" value="Unassembled WGS sequence"/>
</dbReference>
<proteinExistence type="inferred from homology"/>
<evidence type="ECO:0000256" key="7">
    <source>
        <dbReference type="ARBA" id="ARBA00023027"/>
    </source>
</evidence>
<evidence type="ECO:0000313" key="12">
    <source>
        <dbReference type="Proteomes" id="UP001220662"/>
    </source>
</evidence>
<sequence>MERKILVTGGCGFIGSHLCVTLLQEGYHPVILDNLSNSSAQVVERIEELGNGKVTFIEGDILKTKDLDRAFSQNKFLATIHLAGLKSVSESTEDPIRYYQNNVIGTLNLCSAMRDSETYNLIYSSSATVYDNNHESPLTEESPTAPSSPYGHSKLMSETVLESLAKSDNRWSISILRYFNPVGAHPSGKIGESPTSTPNNLMPYITQVAIGKRPFIRVFGNDYPTSDGTGIRDYIHIMDLSQAHLCALNWSLRTSGIGKFNIGTGAGHSVKEVIKAFEDACGFKLPHKILPRRPGDVASCYANTSHAQKQLAWKPTKTLIDMCKDAWNWQHLNPNGYLD</sequence>
<name>A0AAW6PEN9_9PSED</name>
<comment type="pathway">
    <text evidence="3 9">Carbohydrate metabolism; galactose metabolism.</text>
</comment>
<dbReference type="Pfam" id="PF16363">
    <property type="entry name" value="GDP_Man_Dehyd"/>
    <property type="match status" value="1"/>
</dbReference>
<keyword evidence="7 9" id="KW-0520">NAD</keyword>
<dbReference type="GO" id="GO:0006012">
    <property type="term" value="P:galactose metabolic process"/>
    <property type="evidence" value="ECO:0007669"/>
    <property type="project" value="InterPro"/>
</dbReference>
<evidence type="ECO:0000256" key="1">
    <source>
        <dbReference type="ARBA" id="ARBA00000083"/>
    </source>
</evidence>